<evidence type="ECO:0008006" key="4">
    <source>
        <dbReference type="Google" id="ProtNLM"/>
    </source>
</evidence>
<evidence type="ECO:0000256" key="1">
    <source>
        <dbReference type="SAM" id="MobiDB-lite"/>
    </source>
</evidence>
<sequence>MYRLVLLFSLFSLLSRKVLSQDNGFICQCYCSVSQYIFENGKMSLDSVEYFADIKPISLNQEGKDGILDFSDSQPKLRSLNGAVSEYRTGTIALWNSGFDLKSISSVDKPIGDHSMVDLISSFDEIFLNVNRIPKSAMAIDNNTPAVLIFKNKEGESTFNDEEYRQRYCENACQRPISNLKKYSYSKTEFVELSYRGNIFNQYPAKDSSHYSGLSESIKTNSGKGKCEAVASSMSGTETAWHLIFENIRKEKTEQLLKEKFVQIYPVVARSVSSPVAIELTASSKADFSNTASARVKAFERFMKKKYEVNFFDLPENMPTTLEQQISPLFQFRAKLYFEGNTWKVDEIYSGSETLSQDYSYEFLNLLLSKEETDSLVASQKEAIEAWAEKFWNSGHAETHVVLPAPLESLEEISIKDNKLEDLERWIKAKERQVRFATGDIPISLLQFGEKKSGIQSSLKSSELSISTEEANMNESAPESDHYEIEESPSPIKQGEELHLIYYGLLTLNCFTHQTQGESEESFHHSNMVAFNIFPDSLLRRNGDNSFMRIQIPKNEKRWRTIGGVFDSENSINNLIRNSSYSFVLQLAKHNPQLYLILFRDLKHIFGFGNPKIFSLNTCPVPVAKHHVEIISENENTLQKSINKVLFSDPFHNISTTKIKFSDVNHFNSLVNTMSKCLGVVPPTARIRVNDHFKHPRSVISDYVCAIDGENQDYLLQLYSKYNIN</sequence>
<keyword evidence="2" id="KW-0732">Signal</keyword>
<proteinExistence type="predicted"/>
<gene>
    <name evidence="3" type="ORF">CHUDEA6_4470</name>
</gene>
<dbReference type="VEuPathDB" id="CryptoDB:GY17_00000467"/>
<feature type="signal peptide" evidence="2">
    <location>
        <begin position="1"/>
        <end position="20"/>
    </location>
</feature>
<reference evidence="3" key="1">
    <citation type="submission" date="2015-08" db="EMBL/GenBank/DDBJ databases">
        <authorList>
            <person name="Babu N.S."/>
            <person name="Beckwith C.J."/>
            <person name="Beseler K.G."/>
            <person name="Brison A."/>
            <person name="Carone J.V."/>
            <person name="Caskin T.P."/>
            <person name="Diamond M."/>
            <person name="Durham M.E."/>
            <person name="Foxe J.M."/>
            <person name="Go M."/>
            <person name="Henderson B.A."/>
            <person name="Jones I.B."/>
            <person name="McGettigan J.A."/>
            <person name="Micheletti S.J."/>
            <person name="Nasrallah M.E."/>
            <person name="Ortiz D."/>
            <person name="Piller C.R."/>
            <person name="Privatt S.R."/>
            <person name="Schneider S.L."/>
            <person name="Sharp S."/>
            <person name="Smith T.C."/>
            <person name="Stanton J.D."/>
            <person name="Ullery H.E."/>
            <person name="Wilson R.J."/>
            <person name="Serrano M.G."/>
            <person name="Buck G."/>
            <person name="Lee V."/>
            <person name="Wang Y."/>
            <person name="Carvalho R."/>
            <person name="Voegtly L."/>
            <person name="Shi R."/>
            <person name="Duckworth R."/>
            <person name="Johnson A."/>
            <person name="Loviza R."/>
            <person name="Walstead R."/>
            <person name="Shah Z."/>
            <person name="Kiflezghi M."/>
            <person name="Wade K."/>
            <person name="Ball S.L."/>
            <person name="Bradley K.W."/>
            <person name="Asai D.J."/>
            <person name="Bowman C.A."/>
            <person name="Russell D.A."/>
            <person name="Pope W.H."/>
            <person name="Jacobs-Sera D."/>
            <person name="Hendrix R.W."/>
            <person name="Hatfull G.F."/>
        </authorList>
    </citation>
    <scope>NUCLEOTIDE SEQUENCE [LARGE SCALE GENOMIC DNA]</scope>
</reference>
<feature type="region of interest" description="Disordered" evidence="1">
    <location>
        <begin position="468"/>
        <end position="489"/>
    </location>
</feature>
<name>A0A0S4TIX5_CRYHO</name>
<dbReference type="VEuPathDB" id="CryptoDB:CHUDEA6_4470"/>
<dbReference type="EMBL" id="LN877952">
    <property type="protein sequence ID" value="CUV06873.1"/>
    <property type="molecule type" value="Genomic_DNA"/>
</dbReference>
<evidence type="ECO:0000313" key="3">
    <source>
        <dbReference type="EMBL" id="CUV06873.1"/>
    </source>
</evidence>
<evidence type="ECO:0000256" key="2">
    <source>
        <dbReference type="SAM" id="SignalP"/>
    </source>
</evidence>
<dbReference type="VEuPathDB" id="CryptoDB:Chro.60513"/>
<dbReference type="Proteomes" id="UP000199752">
    <property type="component" value="Chromosome 6"/>
</dbReference>
<dbReference type="AlphaFoldDB" id="A0A0S4TIX5"/>
<accession>A0A0S4TIX5</accession>
<dbReference type="VEuPathDB" id="CryptoDB:ChTU502y2012_382g0005"/>
<protein>
    <recommendedName>
        <fullName evidence="4">MACPF domain-containing protein</fullName>
    </recommendedName>
</protein>
<feature type="chain" id="PRO_5006627938" description="MACPF domain-containing protein" evidence="2">
    <location>
        <begin position="21"/>
        <end position="725"/>
    </location>
</feature>
<organism evidence="3">
    <name type="scientific">Cryptosporidium hominis</name>
    <dbReference type="NCBI Taxonomy" id="237895"/>
    <lineage>
        <taxon>Eukaryota</taxon>
        <taxon>Sar</taxon>
        <taxon>Alveolata</taxon>
        <taxon>Apicomplexa</taxon>
        <taxon>Conoidasida</taxon>
        <taxon>Coccidia</taxon>
        <taxon>Eucoccidiorida</taxon>
        <taxon>Eimeriorina</taxon>
        <taxon>Cryptosporidiidae</taxon>
        <taxon>Cryptosporidium</taxon>
    </lineage>
</organism>